<dbReference type="InterPro" id="IPR036412">
    <property type="entry name" value="HAD-like_sf"/>
</dbReference>
<dbReference type="PANTHER" id="PTHR19288">
    <property type="entry name" value="4-NITROPHENYLPHOSPHATASE-RELATED"/>
    <property type="match status" value="1"/>
</dbReference>
<feature type="region of interest" description="Disordered" evidence="1">
    <location>
        <begin position="495"/>
        <end position="514"/>
    </location>
</feature>
<organism evidence="2 3">
    <name type="scientific">Diacronema lutheri</name>
    <name type="common">Unicellular marine alga</name>
    <name type="synonym">Monochrysis lutheri</name>
    <dbReference type="NCBI Taxonomy" id="2081491"/>
    <lineage>
        <taxon>Eukaryota</taxon>
        <taxon>Haptista</taxon>
        <taxon>Haptophyta</taxon>
        <taxon>Pavlovophyceae</taxon>
        <taxon>Pavlovales</taxon>
        <taxon>Pavlovaceae</taxon>
        <taxon>Diacronema</taxon>
    </lineage>
</organism>
<proteinExistence type="predicted"/>
<dbReference type="InterPro" id="IPR023214">
    <property type="entry name" value="HAD_sf"/>
</dbReference>
<feature type="region of interest" description="Disordered" evidence="1">
    <location>
        <begin position="794"/>
        <end position="855"/>
    </location>
</feature>
<dbReference type="EMBL" id="JAGTXO010000064">
    <property type="protein sequence ID" value="KAG8457712.1"/>
    <property type="molecule type" value="Genomic_DNA"/>
</dbReference>
<feature type="compositionally biased region" description="Gly residues" evidence="1">
    <location>
        <begin position="742"/>
        <end position="755"/>
    </location>
</feature>
<sequence length="855" mass="86006">MVHGERAAARQRWRLRLDDAGLVDALASVLANLDVERSAQPVAPHDAASAVADAVHPIIARLLGGAPSPRRQTSGLRAGCALAGAANEPSRDGADAAAAETTRAGGSASVGVAQPASAPPPPPAPPLGALLSKVGRCRVGLLIDLDGTIYSPLGLLPGATSLYERLVGARIPFVFLSNTGAKARSGVAAKLSAAPFLLPGPPVDPALHIWTAADAQVAWMVDRLPPHALVFVISGASQPFWHAMLLKAAPQLVATWTVRTSLSEAEAKGWATRATCRGAEHAVTVALFLDGNLASSASYLLMHGATFVYTADDAFNPSVDPEFPAMVWPLPGPGMFAAMMRRVMYPRGIERAFCVGKGGAAGCQFMMGTALAMLRAQGHSGERQNVLMIGDRYDTDVRAGVQAGVRTCLVESGCHLAAEQRHFPADTPDYFAASILDITRLLPRPPLPPLSSGSALRRAAGRVGLVDAVAAAAVGGGAPAAAAAVAVAVAAAQGGGSPRAPLSPPPFPSRTASAVAMPRTPSSAARAHFLKERSLSVPCALGGGAAAGGAGGAGAHRASAERAPALQRWMLVHGNRAAAVGGGRAAAGPLFPVLRRHFEGHAQVRQSGRLSVAALLDAMAALGLGDDELLAAEEGLAAEGLDTIDFRRFFREIRAPLSRWVGDDVLVGIGGGGARAAGGAAGAARRRAHARQATPARAPSPPALGAQRRRATSLRADDDGAAGAQRLPPSGARAGARAAGAPPGGVADGGGGGAGAERARLRRGRADAGETRARGGLGGAWSDSNLVAYGRLLGVRDDDDGGDDGDGGGGGAGPAFEADARGRGDGGDGGGGAAAAGGGGEEGKRDTGGSRADSE</sequence>
<dbReference type="PANTHER" id="PTHR19288:SF46">
    <property type="entry name" value="HALOACID DEHALOGENASE-LIKE HYDROLASE DOMAIN-CONTAINING PROTEIN 2"/>
    <property type="match status" value="1"/>
</dbReference>
<accession>A0A8J5XBM2</accession>
<feature type="compositionally biased region" description="Pro residues" evidence="1">
    <location>
        <begin position="117"/>
        <end position="126"/>
    </location>
</feature>
<evidence type="ECO:0000313" key="2">
    <source>
        <dbReference type="EMBL" id="KAG8457712.1"/>
    </source>
</evidence>
<reference evidence="2" key="1">
    <citation type="submission" date="2021-05" db="EMBL/GenBank/DDBJ databases">
        <title>The genome of the haptophyte Pavlova lutheri (Diacronema luteri, Pavlovales) - a model for lipid biosynthesis in eukaryotic algae.</title>
        <authorList>
            <person name="Hulatt C.J."/>
            <person name="Posewitz M.C."/>
        </authorList>
    </citation>
    <scope>NUCLEOTIDE SEQUENCE</scope>
    <source>
        <strain evidence="2">NIVA-4/92</strain>
    </source>
</reference>
<dbReference type="Pfam" id="PF13242">
    <property type="entry name" value="Hydrolase_like"/>
    <property type="match status" value="1"/>
</dbReference>
<comment type="caution">
    <text evidence="2">The sequence shown here is derived from an EMBL/GenBank/DDBJ whole genome shotgun (WGS) entry which is preliminary data.</text>
</comment>
<protein>
    <submittedName>
        <fullName evidence="2">Uncharacterized protein</fullName>
    </submittedName>
</protein>
<feature type="compositionally biased region" description="Low complexity" evidence="1">
    <location>
        <begin position="95"/>
        <end position="116"/>
    </location>
</feature>
<gene>
    <name evidence="2" type="ORF">KFE25_013218</name>
</gene>
<feature type="region of interest" description="Disordered" evidence="1">
    <location>
        <begin position="86"/>
        <end position="127"/>
    </location>
</feature>
<feature type="region of interest" description="Disordered" evidence="1">
    <location>
        <begin position="678"/>
        <end position="781"/>
    </location>
</feature>
<dbReference type="InterPro" id="IPR006357">
    <property type="entry name" value="HAD-SF_hydro_IIA"/>
</dbReference>
<feature type="compositionally biased region" description="Basic and acidic residues" evidence="1">
    <location>
        <begin position="841"/>
        <end position="855"/>
    </location>
</feature>
<dbReference type="GO" id="GO:0016791">
    <property type="term" value="F:phosphatase activity"/>
    <property type="evidence" value="ECO:0007669"/>
    <property type="project" value="TreeGrafter"/>
</dbReference>
<feature type="compositionally biased region" description="Low complexity" evidence="1">
    <location>
        <begin position="731"/>
        <end position="741"/>
    </location>
</feature>
<dbReference type="SUPFAM" id="SSF56784">
    <property type="entry name" value="HAD-like"/>
    <property type="match status" value="1"/>
</dbReference>
<dbReference type="Proteomes" id="UP000751190">
    <property type="component" value="Unassembled WGS sequence"/>
</dbReference>
<feature type="compositionally biased region" description="Gly residues" evidence="1">
    <location>
        <begin position="827"/>
        <end position="840"/>
    </location>
</feature>
<dbReference type="Pfam" id="PF13344">
    <property type="entry name" value="Hydrolase_6"/>
    <property type="match status" value="1"/>
</dbReference>
<feature type="compositionally biased region" description="Acidic residues" evidence="1">
    <location>
        <begin position="797"/>
        <end position="806"/>
    </location>
</feature>
<dbReference type="GO" id="GO:0005737">
    <property type="term" value="C:cytoplasm"/>
    <property type="evidence" value="ECO:0007669"/>
    <property type="project" value="TreeGrafter"/>
</dbReference>
<feature type="compositionally biased region" description="Basic and acidic residues" evidence="1">
    <location>
        <begin position="764"/>
        <end position="773"/>
    </location>
</feature>
<evidence type="ECO:0000256" key="1">
    <source>
        <dbReference type="SAM" id="MobiDB-lite"/>
    </source>
</evidence>
<dbReference type="Gene3D" id="3.40.50.1000">
    <property type="entry name" value="HAD superfamily/HAD-like"/>
    <property type="match status" value="2"/>
</dbReference>
<keyword evidence="3" id="KW-1185">Reference proteome</keyword>
<dbReference type="AlphaFoldDB" id="A0A8J5XBM2"/>
<dbReference type="OrthoDB" id="413953at2759"/>
<evidence type="ECO:0000313" key="3">
    <source>
        <dbReference type="Proteomes" id="UP000751190"/>
    </source>
</evidence>
<name>A0A8J5XBM2_DIALT</name>